<comment type="similarity">
    <text evidence="2">Belongs to the ABC transporter superfamily. ABCC family. Conjugate transporter (TC 3.A.1.208) subfamily.</text>
</comment>
<keyword evidence="7" id="KW-0067">ATP-binding</keyword>
<dbReference type="GO" id="GO:0005524">
    <property type="term" value="F:ATP binding"/>
    <property type="evidence" value="ECO:0007669"/>
    <property type="project" value="UniProtKB-KW"/>
</dbReference>
<feature type="transmembrane region" description="Helical" evidence="10">
    <location>
        <begin position="218"/>
        <end position="245"/>
    </location>
</feature>
<feature type="transmembrane region" description="Helical" evidence="10">
    <location>
        <begin position="891"/>
        <end position="912"/>
    </location>
</feature>
<comment type="caution">
    <text evidence="13">The sequence shown here is derived from an EMBL/GenBank/DDBJ whole genome shotgun (WGS) entry which is preliminary data.</text>
</comment>
<evidence type="ECO:0000313" key="13">
    <source>
        <dbReference type="EMBL" id="CAD5112774.1"/>
    </source>
</evidence>
<keyword evidence="3" id="KW-0813">Transport</keyword>
<dbReference type="InterPro" id="IPR050173">
    <property type="entry name" value="ABC_transporter_C-like"/>
</dbReference>
<name>A0A7I8V8Y7_9ANNE</name>
<evidence type="ECO:0000256" key="6">
    <source>
        <dbReference type="ARBA" id="ARBA00022741"/>
    </source>
</evidence>
<dbReference type="CDD" id="cd18580">
    <property type="entry name" value="ABC_6TM_ABCC_D2"/>
    <property type="match status" value="1"/>
</dbReference>
<keyword evidence="9 10" id="KW-0472">Membrane</keyword>
<keyword evidence="4 10" id="KW-0812">Transmembrane</keyword>
<dbReference type="AlphaFoldDB" id="A0A7I8V8Y7"/>
<dbReference type="InterPro" id="IPR036640">
    <property type="entry name" value="ABC1_TM_sf"/>
</dbReference>
<dbReference type="EMBL" id="CAJFCJ010000003">
    <property type="protein sequence ID" value="CAD5112774.1"/>
    <property type="molecule type" value="Genomic_DNA"/>
</dbReference>
<dbReference type="PANTHER" id="PTHR24223:SF456">
    <property type="entry name" value="MULTIDRUG RESISTANCE-ASSOCIATED PROTEIN LETHAL(2)03659"/>
    <property type="match status" value="1"/>
</dbReference>
<dbReference type="SMART" id="SM00382">
    <property type="entry name" value="AAA"/>
    <property type="match status" value="2"/>
</dbReference>
<evidence type="ECO:0000256" key="1">
    <source>
        <dbReference type="ARBA" id="ARBA00004141"/>
    </source>
</evidence>
<evidence type="ECO:0000259" key="11">
    <source>
        <dbReference type="PROSITE" id="PS50893"/>
    </source>
</evidence>
<dbReference type="OrthoDB" id="6500128at2759"/>
<evidence type="ECO:0000313" key="14">
    <source>
        <dbReference type="Proteomes" id="UP000549394"/>
    </source>
</evidence>
<keyword evidence="6" id="KW-0547">Nucleotide-binding</keyword>
<feature type="transmembrane region" description="Helical" evidence="10">
    <location>
        <begin position="348"/>
        <end position="371"/>
    </location>
</feature>
<dbReference type="FunFam" id="3.40.50.300:FF:000973">
    <property type="entry name" value="Multidrug resistance-associated protein 4"/>
    <property type="match status" value="1"/>
</dbReference>
<dbReference type="Gene3D" id="3.40.50.300">
    <property type="entry name" value="P-loop containing nucleotide triphosphate hydrolases"/>
    <property type="match status" value="2"/>
</dbReference>
<feature type="domain" description="ABC transmembrane type-1" evidence="12">
    <location>
        <begin position="94"/>
        <end position="355"/>
    </location>
</feature>
<evidence type="ECO:0000256" key="2">
    <source>
        <dbReference type="ARBA" id="ARBA00009726"/>
    </source>
</evidence>
<dbReference type="InterPro" id="IPR003439">
    <property type="entry name" value="ABC_transporter-like_ATP-bd"/>
</dbReference>
<evidence type="ECO:0000256" key="3">
    <source>
        <dbReference type="ARBA" id="ARBA00022448"/>
    </source>
</evidence>
<dbReference type="PROSITE" id="PS50893">
    <property type="entry name" value="ABC_TRANSPORTER_2"/>
    <property type="match status" value="2"/>
</dbReference>
<gene>
    <name evidence="13" type="ORF">DGYR_LOCUS1856</name>
</gene>
<dbReference type="GO" id="GO:0016887">
    <property type="term" value="F:ATP hydrolysis activity"/>
    <property type="evidence" value="ECO:0007669"/>
    <property type="project" value="InterPro"/>
</dbReference>
<feature type="transmembrane region" description="Helical" evidence="10">
    <location>
        <begin position="775"/>
        <end position="799"/>
    </location>
</feature>
<dbReference type="CDD" id="cd03250">
    <property type="entry name" value="ABCC_MRP_domain1"/>
    <property type="match status" value="1"/>
</dbReference>
<sequence>MESDNLVKKAKRKECLYLKANCISKWLFWWMNELMLKGMKRGLNSHDIFDIIHEMKTEVTFSKFMERHKERNYTFLSIFKSLKYVVKSYWIYNLIFCFIGEGMNLGMTYIYYRLLRDFKEITTIINMEYYLLALIFCLNLISTLILNYSRFLGKLMGAKIKSSLIAVIYNKILTASQRHQKNGTNGHILCLLSRDLENITETACTFSYFVVSPVMATIVVILIGLEIGLIMTLIISGTLIAIVFYQGTFNLLAGTYNKNVSDWSDKRLSTMAEIFSFIRAIKINSLEKNFMQKIGIYRQAELYYEFGSGIIYTLSTAITASGRNLVLLPILCYLYLTKHIEMLGVAKFLYIALLVGSLEVHLFILFSDAIYRCANAHSSLERISKFLMGNDKPNDVVCCIDEKVNLTLVKAQEICTSWDEKQTDKMLKDVYFELSRGELLGIVGVIGSGKSTLLQVVLGEERIRSGKMIVNGKLSFSPQEPWIFHDTIRENVVFGENFDLNKLNKVYEASGLVQDFETMPLQDQTVVGEKGLKLSGGQRSRISLARCLYRDADVYLIDDPFSALDAKISRLVFEKALKVYLKSKSVLLVTHQQNILKEVDKVLTLNNGRVENYDEIQQIQSLPNTDRVESQQFEVEDSLEEGESYFEGTGEGTANWKVHWFYIKKGSPLMIFIAFALFVASFLLNLLGELNMSNAIEIHYGNVKSFRQALLFFVVTVSFATLVAFSSELFLLVFTIKSSKNIHNEMLVKVMKAKMTFFDTHRVAVILNRFSKDLLFVDQVMIVAFSTFITLLLHVFFGMAFTTYVYPYLAICYVICIVVNYILFRKASNPIFRLKRLELSSSAPLLSHINDTLTGISVIRCHNMTERFWEKLKKLTDENNRIDMALFSSYFWLRSISSTFTLLMILVFTMIMLRTTNLSVTLLGLVVQYILGISKPLQVLFQKFIEMEDAFASVERILDYMHIEGEKENFSLMPDDEYWPRTGSIHFKNVCLRYTDCEEYALKNLNFKCDSGQKVGIVGRTGAGKSSIVSALLRLHEPSGEIYIDNVNLLLIPLQLARSAISIIPQDSFIYNGTIRSNLDPFNMHSDQEIWDSLQKVGMATKVKSYTDQLYTRTTDCGSNFSVGEKQIMALARAFLKKSCVLVMDEATANVDNKTDQHIQNIVRKHFANCTVITIAHRLATIMDYDVILVIECGRLVESGTSIELIKSGGIFAELVKNQQHQQIY</sequence>
<feature type="transmembrane region" description="Helical" evidence="10">
    <location>
        <begin position="708"/>
        <end position="736"/>
    </location>
</feature>
<keyword evidence="5" id="KW-0677">Repeat</keyword>
<dbReference type="Pfam" id="PF00005">
    <property type="entry name" value="ABC_tran"/>
    <property type="match status" value="2"/>
</dbReference>
<evidence type="ECO:0000256" key="8">
    <source>
        <dbReference type="ARBA" id="ARBA00022989"/>
    </source>
</evidence>
<dbReference type="InterPro" id="IPR044726">
    <property type="entry name" value="ABCC_6TM_D2"/>
</dbReference>
<evidence type="ECO:0000259" key="12">
    <source>
        <dbReference type="PROSITE" id="PS50929"/>
    </source>
</evidence>
<evidence type="ECO:0000256" key="4">
    <source>
        <dbReference type="ARBA" id="ARBA00022692"/>
    </source>
</evidence>
<dbReference type="FunFam" id="3.40.50.300:FF:000163">
    <property type="entry name" value="Multidrug resistance-associated protein member 4"/>
    <property type="match status" value="1"/>
</dbReference>
<dbReference type="PROSITE" id="PS50929">
    <property type="entry name" value="ABC_TM1F"/>
    <property type="match status" value="2"/>
</dbReference>
<dbReference type="InterPro" id="IPR011527">
    <property type="entry name" value="ABC1_TM_dom"/>
</dbReference>
<dbReference type="GO" id="GO:0016020">
    <property type="term" value="C:membrane"/>
    <property type="evidence" value="ECO:0007669"/>
    <property type="project" value="UniProtKB-SubCell"/>
</dbReference>
<feature type="transmembrane region" description="Helical" evidence="10">
    <location>
        <begin position="89"/>
        <end position="110"/>
    </location>
</feature>
<dbReference type="Gene3D" id="1.20.1560.10">
    <property type="entry name" value="ABC transporter type 1, transmembrane domain"/>
    <property type="match status" value="2"/>
</dbReference>
<evidence type="ECO:0000256" key="9">
    <source>
        <dbReference type="ARBA" id="ARBA00023136"/>
    </source>
</evidence>
<dbReference type="CDD" id="cd03244">
    <property type="entry name" value="ABCC_MRP_domain2"/>
    <property type="match status" value="1"/>
</dbReference>
<dbReference type="InterPro" id="IPR027417">
    <property type="entry name" value="P-loop_NTPase"/>
</dbReference>
<dbReference type="GO" id="GO:0140359">
    <property type="term" value="F:ABC-type transporter activity"/>
    <property type="evidence" value="ECO:0007669"/>
    <property type="project" value="InterPro"/>
</dbReference>
<feature type="domain" description="ABC transmembrane type-1" evidence="12">
    <location>
        <begin position="669"/>
        <end position="949"/>
    </location>
</feature>
<dbReference type="SUPFAM" id="SSF52540">
    <property type="entry name" value="P-loop containing nucleoside triphosphate hydrolases"/>
    <property type="match status" value="2"/>
</dbReference>
<feature type="domain" description="ABC transporter" evidence="11">
    <location>
        <begin position="409"/>
        <end position="632"/>
    </location>
</feature>
<organism evidence="13 14">
    <name type="scientific">Dimorphilus gyrociliatus</name>
    <dbReference type="NCBI Taxonomy" id="2664684"/>
    <lineage>
        <taxon>Eukaryota</taxon>
        <taxon>Metazoa</taxon>
        <taxon>Spiralia</taxon>
        <taxon>Lophotrochozoa</taxon>
        <taxon>Annelida</taxon>
        <taxon>Polychaeta</taxon>
        <taxon>Polychaeta incertae sedis</taxon>
        <taxon>Dinophilidae</taxon>
        <taxon>Dimorphilus</taxon>
    </lineage>
</organism>
<proteinExistence type="inferred from homology"/>
<feature type="transmembrane region" description="Helical" evidence="10">
    <location>
        <begin position="669"/>
        <end position="688"/>
    </location>
</feature>
<reference evidence="13 14" key="1">
    <citation type="submission" date="2020-08" db="EMBL/GenBank/DDBJ databases">
        <authorList>
            <person name="Hejnol A."/>
        </authorList>
    </citation>
    <scope>NUCLEOTIDE SEQUENCE [LARGE SCALE GENOMIC DNA]</scope>
</reference>
<feature type="domain" description="ABC transporter" evidence="11">
    <location>
        <begin position="985"/>
        <end position="1218"/>
    </location>
</feature>
<feature type="transmembrane region" description="Helical" evidence="10">
    <location>
        <begin position="918"/>
        <end position="937"/>
    </location>
</feature>
<dbReference type="InterPro" id="IPR017871">
    <property type="entry name" value="ABC_transporter-like_CS"/>
</dbReference>
<dbReference type="Proteomes" id="UP000549394">
    <property type="component" value="Unassembled WGS sequence"/>
</dbReference>
<evidence type="ECO:0000256" key="10">
    <source>
        <dbReference type="SAM" id="Phobius"/>
    </source>
</evidence>
<accession>A0A7I8V8Y7</accession>
<dbReference type="PROSITE" id="PS00211">
    <property type="entry name" value="ABC_TRANSPORTER_1"/>
    <property type="match status" value="1"/>
</dbReference>
<keyword evidence="8 10" id="KW-1133">Transmembrane helix</keyword>
<dbReference type="SUPFAM" id="SSF90123">
    <property type="entry name" value="ABC transporter transmembrane region"/>
    <property type="match status" value="2"/>
</dbReference>
<keyword evidence="14" id="KW-1185">Reference proteome</keyword>
<protein>
    <submittedName>
        <fullName evidence="13">DgyrCDS1986</fullName>
    </submittedName>
</protein>
<comment type="subcellular location">
    <subcellularLocation>
        <location evidence="1">Membrane</location>
        <topology evidence="1">Multi-pass membrane protein</topology>
    </subcellularLocation>
</comment>
<dbReference type="PANTHER" id="PTHR24223">
    <property type="entry name" value="ATP-BINDING CASSETTE SUB-FAMILY C"/>
    <property type="match status" value="1"/>
</dbReference>
<evidence type="ECO:0000256" key="5">
    <source>
        <dbReference type="ARBA" id="ARBA00022737"/>
    </source>
</evidence>
<feature type="transmembrane region" description="Helical" evidence="10">
    <location>
        <begin position="130"/>
        <end position="149"/>
    </location>
</feature>
<dbReference type="InterPro" id="IPR003593">
    <property type="entry name" value="AAA+_ATPase"/>
</dbReference>
<feature type="transmembrane region" description="Helical" evidence="10">
    <location>
        <begin position="805"/>
        <end position="824"/>
    </location>
</feature>
<dbReference type="Pfam" id="PF00664">
    <property type="entry name" value="ABC_membrane"/>
    <property type="match status" value="2"/>
</dbReference>
<evidence type="ECO:0000256" key="7">
    <source>
        <dbReference type="ARBA" id="ARBA00022840"/>
    </source>
</evidence>